<feature type="compositionally biased region" description="Basic and acidic residues" evidence="1">
    <location>
        <begin position="1"/>
        <end position="16"/>
    </location>
</feature>
<gene>
    <name evidence="2" type="ORF">EVAR_19412_1</name>
</gene>
<dbReference type="Proteomes" id="UP000299102">
    <property type="component" value="Unassembled WGS sequence"/>
</dbReference>
<name>A0A4C1TRJ6_EUMVA</name>
<feature type="region of interest" description="Disordered" evidence="1">
    <location>
        <begin position="1"/>
        <end position="39"/>
    </location>
</feature>
<evidence type="ECO:0000313" key="2">
    <source>
        <dbReference type="EMBL" id="GBP16620.1"/>
    </source>
</evidence>
<comment type="caution">
    <text evidence="2">The sequence shown here is derived from an EMBL/GenBank/DDBJ whole genome shotgun (WGS) entry which is preliminary data.</text>
</comment>
<organism evidence="2 3">
    <name type="scientific">Eumeta variegata</name>
    <name type="common">Bagworm moth</name>
    <name type="synonym">Eumeta japonica</name>
    <dbReference type="NCBI Taxonomy" id="151549"/>
    <lineage>
        <taxon>Eukaryota</taxon>
        <taxon>Metazoa</taxon>
        <taxon>Ecdysozoa</taxon>
        <taxon>Arthropoda</taxon>
        <taxon>Hexapoda</taxon>
        <taxon>Insecta</taxon>
        <taxon>Pterygota</taxon>
        <taxon>Neoptera</taxon>
        <taxon>Endopterygota</taxon>
        <taxon>Lepidoptera</taxon>
        <taxon>Glossata</taxon>
        <taxon>Ditrysia</taxon>
        <taxon>Tineoidea</taxon>
        <taxon>Psychidae</taxon>
        <taxon>Oiketicinae</taxon>
        <taxon>Eumeta</taxon>
    </lineage>
</organism>
<reference evidence="2 3" key="1">
    <citation type="journal article" date="2019" name="Commun. Biol.">
        <title>The bagworm genome reveals a unique fibroin gene that provides high tensile strength.</title>
        <authorList>
            <person name="Kono N."/>
            <person name="Nakamura H."/>
            <person name="Ohtoshi R."/>
            <person name="Tomita M."/>
            <person name="Numata K."/>
            <person name="Arakawa K."/>
        </authorList>
    </citation>
    <scope>NUCLEOTIDE SEQUENCE [LARGE SCALE GENOMIC DNA]</scope>
</reference>
<dbReference type="AlphaFoldDB" id="A0A4C1TRJ6"/>
<sequence length="108" mass="11718">MLAQKMRCESSQHQRSEAPSFRSSTAGSSGPVGVPFPACSLSRRRGHVVSYHARSRPRPPSSLRELQRSAYAIASLNRGRVKLATFDGREISAGAGSHERARDVACSH</sequence>
<protein>
    <submittedName>
        <fullName evidence="2">Uncharacterized protein</fullName>
    </submittedName>
</protein>
<proteinExistence type="predicted"/>
<evidence type="ECO:0000313" key="3">
    <source>
        <dbReference type="Proteomes" id="UP000299102"/>
    </source>
</evidence>
<evidence type="ECO:0000256" key="1">
    <source>
        <dbReference type="SAM" id="MobiDB-lite"/>
    </source>
</evidence>
<accession>A0A4C1TRJ6</accession>
<keyword evidence="3" id="KW-1185">Reference proteome</keyword>
<dbReference type="EMBL" id="BGZK01000080">
    <property type="protein sequence ID" value="GBP16620.1"/>
    <property type="molecule type" value="Genomic_DNA"/>
</dbReference>